<dbReference type="STRING" id="365044.Pnap_2239"/>
<dbReference type="Gene3D" id="1.10.530.40">
    <property type="match status" value="1"/>
</dbReference>
<dbReference type="OrthoDB" id="8141296at2"/>
<dbReference type="PANTHER" id="PTHR38107:SF3">
    <property type="entry name" value="LYSOZYME RRRD-RELATED"/>
    <property type="match status" value="1"/>
</dbReference>
<organism evidence="4 5">
    <name type="scientific">Polaromonas naphthalenivorans (strain CJ2)</name>
    <dbReference type="NCBI Taxonomy" id="365044"/>
    <lineage>
        <taxon>Bacteria</taxon>
        <taxon>Pseudomonadati</taxon>
        <taxon>Pseudomonadota</taxon>
        <taxon>Betaproteobacteria</taxon>
        <taxon>Burkholderiales</taxon>
        <taxon>Comamonadaceae</taxon>
        <taxon>Polaromonas</taxon>
    </lineage>
</organism>
<dbReference type="InterPro" id="IPR023347">
    <property type="entry name" value="Lysozyme_dom_sf"/>
</dbReference>
<dbReference type="CAZy" id="GH24">
    <property type="family name" value="Glycoside Hydrolase Family 24"/>
</dbReference>
<dbReference type="EMBL" id="CP000529">
    <property type="protein sequence ID" value="ABM37547.1"/>
    <property type="molecule type" value="Genomic_DNA"/>
</dbReference>
<dbReference type="GO" id="GO:0003796">
    <property type="term" value="F:lysozyme activity"/>
    <property type="evidence" value="ECO:0007669"/>
    <property type="project" value="UniProtKB-EC"/>
</dbReference>
<dbReference type="eggNOG" id="COG3772">
    <property type="taxonomic scope" value="Bacteria"/>
</dbReference>
<dbReference type="EC" id="3.2.1.17" evidence="3"/>
<dbReference type="GO" id="GO:0009253">
    <property type="term" value="P:peptidoglycan catabolic process"/>
    <property type="evidence" value="ECO:0007669"/>
    <property type="project" value="InterPro"/>
</dbReference>
<evidence type="ECO:0000313" key="5">
    <source>
        <dbReference type="Proteomes" id="UP000000644"/>
    </source>
</evidence>
<keyword evidence="3 4" id="KW-0378">Hydrolase</keyword>
<dbReference type="GO" id="GO:0016998">
    <property type="term" value="P:cell wall macromolecule catabolic process"/>
    <property type="evidence" value="ECO:0007669"/>
    <property type="project" value="InterPro"/>
</dbReference>
<reference evidence="5" key="1">
    <citation type="journal article" date="2009" name="Environ. Microbiol.">
        <title>The genome of Polaromonas naphthalenivorans strain CJ2, isolated from coal tar-contaminated sediment, reveals physiological and metabolic versatility and evolution through extensive horizontal gene transfer.</title>
        <authorList>
            <person name="Yagi J.M."/>
            <person name="Sims D."/>
            <person name="Brettin T."/>
            <person name="Bruce D."/>
            <person name="Madsen E.L."/>
        </authorList>
    </citation>
    <scope>NUCLEOTIDE SEQUENCE [LARGE SCALE GENOMIC DNA]</scope>
    <source>
        <strain evidence="5">CJ2</strain>
    </source>
</reference>
<keyword evidence="3" id="KW-0326">Glycosidase</keyword>
<comment type="catalytic activity">
    <reaction evidence="3">
        <text>Hydrolysis of (1-&gt;4)-beta-linkages between N-acetylmuramic acid and N-acetyl-D-glucosamine residues in a peptidoglycan and between N-acetyl-D-glucosamine residues in chitodextrins.</text>
        <dbReference type="EC" id="3.2.1.17"/>
    </reaction>
</comment>
<accession>A1VPG9</accession>
<dbReference type="CDD" id="cd16901">
    <property type="entry name" value="lyz_P1"/>
    <property type="match status" value="1"/>
</dbReference>
<dbReference type="PANTHER" id="PTHR38107">
    <property type="match status" value="1"/>
</dbReference>
<name>A1VPG9_POLNA</name>
<evidence type="ECO:0000256" key="3">
    <source>
        <dbReference type="RuleBase" id="RU003788"/>
    </source>
</evidence>
<evidence type="ECO:0000256" key="1">
    <source>
        <dbReference type="ARBA" id="ARBA00022529"/>
    </source>
</evidence>
<dbReference type="Pfam" id="PF00959">
    <property type="entry name" value="Phage_lysozyme"/>
    <property type="match status" value="1"/>
</dbReference>
<dbReference type="Proteomes" id="UP000000644">
    <property type="component" value="Chromosome"/>
</dbReference>
<gene>
    <name evidence="4" type="ordered locus">Pnap_2239</name>
</gene>
<sequence length="165" mass="17818">MSQKSRTIVAALSLSAAAFVGILQREDYREQAYPDPTYGWKVPTAGFGTTEGIKQGDSLKVVPAIQRALSDASKFEGALKRCVSVPLHQAEYDLYVNLSYNIGSTGFCGSTIVRRLNSLDYAGACDAILMWNKSNGQDCSAPGNRSCSGLWKDRLKTHAACMAAQ</sequence>
<keyword evidence="1 3" id="KW-0929">Antimicrobial</keyword>
<dbReference type="InterPro" id="IPR023346">
    <property type="entry name" value="Lysozyme-like_dom_sf"/>
</dbReference>
<keyword evidence="2 3" id="KW-0081">Bacteriolytic enzyme</keyword>
<dbReference type="SUPFAM" id="SSF53955">
    <property type="entry name" value="Lysozyme-like"/>
    <property type="match status" value="1"/>
</dbReference>
<dbReference type="GO" id="GO:0042742">
    <property type="term" value="P:defense response to bacterium"/>
    <property type="evidence" value="ECO:0007669"/>
    <property type="project" value="UniProtKB-KW"/>
</dbReference>
<proteinExistence type="inferred from homology"/>
<dbReference type="GO" id="GO:0031640">
    <property type="term" value="P:killing of cells of another organism"/>
    <property type="evidence" value="ECO:0007669"/>
    <property type="project" value="UniProtKB-KW"/>
</dbReference>
<protein>
    <recommendedName>
        <fullName evidence="3">Lysozyme</fullName>
        <ecNumber evidence="3">3.2.1.17</ecNumber>
    </recommendedName>
</protein>
<dbReference type="HOGENOM" id="CLU_091641_5_0_4"/>
<dbReference type="InterPro" id="IPR002196">
    <property type="entry name" value="Glyco_hydro_24"/>
</dbReference>
<comment type="similarity">
    <text evidence="3">Belongs to the glycosyl hydrolase 24 family.</text>
</comment>
<evidence type="ECO:0000313" key="4">
    <source>
        <dbReference type="EMBL" id="ABM37547.1"/>
    </source>
</evidence>
<dbReference type="AlphaFoldDB" id="A1VPG9"/>
<keyword evidence="5" id="KW-1185">Reference proteome</keyword>
<dbReference type="KEGG" id="pna:Pnap_2239"/>
<dbReference type="InterPro" id="IPR051018">
    <property type="entry name" value="Bacteriophage_GH24"/>
</dbReference>
<dbReference type="RefSeq" id="WP_011801625.1">
    <property type="nucleotide sequence ID" value="NC_008781.1"/>
</dbReference>
<evidence type="ECO:0000256" key="2">
    <source>
        <dbReference type="ARBA" id="ARBA00022638"/>
    </source>
</evidence>